<dbReference type="Pfam" id="PF13855">
    <property type="entry name" value="LRR_8"/>
    <property type="match status" value="1"/>
</dbReference>
<evidence type="ECO:0000256" key="1">
    <source>
        <dbReference type="ARBA" id="ARBA00022614"/>
    </source>
</evidence>
<evidence type="ECO:0000256" key="3">
    <source>
        <dbReference type="ARBA" id="ARBA00022737"/>
    </source>
</evidence>
<dbReference type="SMART" id="SM00369">
    <property type="entry name" value="LRR_TYP"/>
    <property type="match status" value="4"/>
</dbReference>
<proteinExistence type="predicted"/>
<dbReference type="InterPro" id="IPR032675">
    <property type="entry name" value="LRR_dom_sf"/>
</dbReference>
<organism evidence="4 5">
    <name type="scientific">Araneus ventricosus</name>
    <name type="common">Orbweaver spider</name>
    <name type="synonym">Epeira ventricosa</name>
    <dbReference type="NCBI Taxonomy" id="182803"/>
    <lineage>
        <taxon>Eukaryota</taxon>
        <taxon>Metazoa</taxon>
        <taxon>Ecdysozoa</taxon>
        <taxon>Arthropoda</taxon>
        <taxon>Chelicerata</taxon>
        <taxon>Arachnida</taxon>
        <taxon>Araneae</taxon>
        <taxon>Araneomorphae</taxon>
        <taxon>Entelegynae</taxon>
        <taxon>Araneoidea</taxon>
        <taxon>Araneidae</taxon>
        <taxon>Araneus</taxon>
    </lineage>
</organism>
<keyword evidence="2" id="KW-0732">Signal</keyword>
<sequence length="260" mass="29727">MFHLICWNKKVCVISCIKSLFLYEKVLSIRNSSIISLSDSNNAFEGLNNQLHLIEIVNCTYLSSWDWTQLSNLKHLMEIHVSYSELTHITDGLTSIQNLDIEAFVFHRNKIQDIADNAFAPFENLERLALDNNYIAELKRSMFPTKAKKLSILGLSYNQLQDLPEDLFSNMPALKSLYLTGNPLVTIDERVFRPIWKSLKLFLFYGEYAIYVGSLFHGIVVRGGMSRCHTMMTGHHSPASVILHIIIESAKNRISQIPFG</sequence>
<dbReference type="EMBL" id="BGPR01022334">
    <property type="protein sequence ID" value="GBN88544.1"/>
    <property type="molecule type" value="Genomic_DNA"/>
</dbReference>
<accession>A0A4Y2SJW1</accession>
<reference evidence="4 5" key="1">
    <citation type="journal article" date="2019" name="Sci. Rep.">
        <title>Orb-weaving spider Araneus ventricosus genome elucidates the spidroin gene catalogue.</title>
        <authorList>
            <person name="Kono N."/>
            <person name="Nakamura H."/>
            <person name="Ohtoshi R."/>
            <person name="Moran D.A.P."/>
            <person name="Shinohara A."/>
            <person name="Yoshida Y."/>
            <person name="Fujiwara M."/>
            <person name="Mori M."/>
            <person name="Tomita M."/>
            <person name="Arakawa K."/>
        </authorList>
    </citation>
    <scope>NUCLEOTIDE SEQUENCE [LARGE SCALE GENOMIC DNA]</scope>
</reference>
<comment type="caution">
    <text evidence="4">The sequence shown here is derived from an EMBL/GenBank/DDBJ whole genome shotgun (WGS) entry which is preliminary data.</text>
</comment>
<dbReference type="PANTHER" id="PTHR24369">
    <property type="entry name" value="ANTIGEN BSP, PUTATIVE-RELATED"/>
    <property type="match status" value="1"/>
</dbReference>
<evidence type="ECO:0000313" key="5">
    <source>
        <dbReference type="Proteomes" id="UP000499080"/>
    </source>
</evidence>
<dbReference type="GO" id="GO:0005886">
    <property type="term" value="C:plasma membrane"/>
    <property type="evidence" value="ECO:0007669"/>
    <property type="project" value="TreeGrafter"/>
</dbReference>
<evidence type="ECO:0000256" key="2">
    <source>
        <dbReference type="ARBA" id="ARBA00022729"/>
    </source>
</evidence>
<dbReference type="Proteomes" id="UP000499080">
    <property type="component" value="Unassembled WGS sequence"/>
</dbReference>
<protein>
    <submittedName>
        <fullName evidence="4">Uncharacterized protein</fullName>
    </submittedName>
</protein>
<dbReference type="InterPro" id="IPR001611">
    <property type="entry name" value="Leu-rich_rpt"/>
</dbReference>
<dbReference type="PROSITE" id="PS51450">
    <property type="entry name" value="LRR"/>
    <property type="match status" value="1"/>
</dbReference>
<dbReference type="PANTHER" id="PTHR24369:SF210">
    <property type="entry name" value="CHAOPTIN-RELATED"/>
    <property type="match status" value="1"/>
</dbReference>
<dbReference type="OrthoDB" id="9985976at2759"/>
<keyword evidence="5" id="KW-1185">Reference proteome</keyword>
<dbReference type="InterPro" id="IPR050541">
    <property type="entry name" value="LRR_TM_domain-containing"/>
</dbReference>
<keyword evidence="1" id="KW-0433">Leucine-rich repeat</keyword>
<dbReference type="Gene3D" id="3.80.10.10">
    <property type="entry name" value="Ribonuclease Inhibitor"/>
    <property type="match status" value="1"/>
</dbReference>
<dbReference type="AlphaFoldDB" id="A0A4Y2SJW1"/>
<keyword evidence="3" id="KW-0677">Repeat</keyword>
<gene>
    <name evidence="4" type="ORF">AVEN_219874_1</name>
</gene>
<evidence type="ECO:0000313" key="4">
    <source>
        <dbReference type="EMBL" id="GBN88544.1"/>
    </source>
</evidence>
<name>A0A4Y2SJW1_ARAVE</name>
<dbReference type="InterPro" id="IPR003591">
    <property type="entry name" value="Leu-rich_rpt_typical-subtyp"/>
</dbReference>
<dbReference type="SUPFAM" id="SSF52058">
    <property type="entry name" value="L domain-like"/>
    <property type="match status" value="1"/>
</dbReference>